<dbReference type="NCBIfam" id="TIGR01906">
    <property type="entry name" value="integ_TIGR01906"/>
    <property type="match status" value="1"/>
</dbReference>
<evidence type="ECO:0000256" key="1">
    <source>
        <dbReference type="SAM" id="Phobius"/>
    </source>
</evidence>
<feature type="transmembrane region" description="Helical" evidence="1">
    <location>
        <begin position="134"/>
        <end position="158"/>
    </location>
</feature>
<reference evidence="2" key="1">
    <citation type="submission" date="2020-12" db="EMBL/GenBank/DDBJ databases">
        <title>Vagococcus allomyrinae sp. nov. and Enterococcus lavae sp. nov., isolated from the larvae of Allomyrina dichotoma.</title>
        <authorList>
            <person name="Lee S.D."/>
        </authorList>
    </citation>
    <scope>NUCLEOTIDE SEQUENCE</scope>
    <source>
        <strain evidence="2">BWB3-3</strain>
    </source>
</reference>
<keyword evidence="1" id="KW-0472">Membrane</keyword>
<accession>A0A940PGN5</accession>
<organism evidence="2 3">
    <name type="scientific">Vagococcus allomyrinae</name>
    <dbReference type="NCBI Taxonomy" id="2794353"/>
    <lineage>
        <taxon>Bacteria</taxon>
        <taxon>Bacillati</taxon>
        <taxon>Bacillota</taxon>
        <taxon>Bacilli</taxon>
        <taxon>Lactobacillales</taxon>
        <taxon>Enterococcaceae</taxon>
        <taxon>Vagococcus</taxon>
    </lineage>
</organism>
<dbReference type="AlphaFoldDB" id="A0A940PGN5"/>
<gene>
    <name evidence="2" type="ORF">I6N95_19485</name>
</gene>
<proteinExistence type="predicted"/>
<comment type="caution">
    <text evidence="2">The sequence shown here is derived from an EMBL/GenBank/DDBJ whole genome shotgun (WGS) entry which is preliminary data.</text>
</comment>
<dbReference type="Proteomes" id="UP000674938">
    <property type="component" value="Unassembled WGS sequence"/>
</dbReference>
<keyword evidence="3" id="KW-1185">Reference proteome</keyword>
<feature type="transmembrane region" description="Helical" evidence="1">
    <location>
        <begin position="94"/>
        <end position="113"/>
    </location>
</feature>
<dbReference type="Pfam" id="PF07314">
    <property type="entry name" value="Lit"/>
    <property type="match status" value="1"/>
</dbReference>
<keyword evidence="1" id="KW-1133">Transmembrane helix</keyword>
<evidence type="ECO:0000313" key="2">
    <source>
        <dbReference type="EMBL" id="MBP1043206.1"/>
    </source>
</evidence>
<evidence type="ECO:0000313" key="3">
    <source>
        <dbReference type="Proteomes" id="UP000674938"/>
    </source>
</evidence>
<dbReference type="InterPro" id="IPR010178">
    <property type="entry name" value="Lit"/>
</dbReference>
<sequence>MAKQKWLHRLGLVSLFLTILTIVITVTINAYPLYVWDIGRLDILDWVDVSKDTLLLNYRELMRYLNNPFVTKLVLPDFPVSDSGAFHFYEVKKLFMLNYGVLLVTIIPTVVYVKQLVKQRRLWQLVRPFQFAAVIPLILGFIMAIGFDAFFTAFHGVFFNNDAWIFDPATDPIINALPQEYFMHCFILAFVLFELVLLVGIYLGKREMRRNIEVYKKDASES</sequence>
<feature type="transmembrane region" description="Helical" evidence="1">
    <location>
        <begin position="12"/>
        <end position="34"/>
    </location>
</feature>
<protein>
    <submittedName>
        <fullName evidence="2">TIGR01906 family membrane protein</fullName>
    </submittedName>
</protein>
<dbReference type="RefSeq" id="WP_209531010.1">
    <property type="nucleotide sequence ID" value="NZ_JAEEGA010000014.1"/>
</dbReference>
<keyword evidence="1" id="KW-0812">Transmembrane</keyword>
<name>A0A940PGN5_9ENTE</name>
<dbReference type="EMBL" id="JAEEGA010000014">
    <property type="protein sequence ID" value="MBP1043206.1"/>
    <property type="molecule type" value="Genomic_DNA"/>
</dbReference>
<feature type="transmembrane region" description="Helical" evidence="1">
    <location>
        <begin position="181"/>
        <end position="203"/>
    </location>
</feature>